<accession>A8LLG3</accession>
<dbReference type="HOGENOM" id="CLU_1000675_0_0_5"/>
<gene>
    <name evidence="1" type="ordered locus">Dshi_0224</name>
</gene>
<reference evidence="2" key="1">
    <citation type="journal article" date="2010" name="ISME J.">
        <title>The complete genome sequence of the algal symbiont Dinoroseobacter shibae: a hitchhiker's guide to life in the sea.</title>
        <authorList>
            <person name="Wagner-Dobler I."/>
            <person name="Ballhausen B."/>
            <person name="Berger M."/>
            <person name="Brinkhoff T."/>
            <person name="Buchholz I."/>
            <person name="Bunk B."/>
            <person name="Cypionka H."/>
            <person name="Daniel R."/>
            <person name="Drepper T."/>
            <person name="Gerdts G."/>
            <person name="Hahnke S."/>
            <person name="Han C."/>
            <person name="Jahn D."/>
            <person name="Kalhoefer D."/>
            <person name="Kiss H."/>
            <person name="Klenk H.P."/>
            <person name="Kyrpides N."/>
            <person name="Liebl W."/>
            <person name="Liesegang H."/>
            <person name="Meincke L."/>
            <person name="Pati A."/>
            <person name="Petersen J."/>
            <person name="Piekarski T."/>
            <person name="Pommerenke C."/>
            <person name="Pradella S."/>
            <person name="Pukall R."/>
            <person name="Rabus R."/>
            <person name="Stackebrandt E."/>
            <person name="Thole S."/>
            <person name="Thompson L."/>
            <person name="Tielen P."/>
            <person name="Tomasch J."/>
            <person name="von Jan M."/>
            <person name="Wanphrut N."/>
            <person name="Wichels A."/>
            <person name="Zech H."/>
            <person name="Simon M."/>
        </authorList>
    </citation>
    <scope>NUCLEOTIDE SEQUENCE [LARGE SCALE GENOMIC DNA]</scope>
    <source>
        <strain evidence="2">DSM 16493 / NCIMB 14021 / DFL 12</strain>
    </source>
</reference>
<evidence type="ECO:0008006" key="3">
    <source>
        <dbReference type="Google" id="ProtNLM"/>
    </source>
</evidence>
<dbReference type="AlphaFoldDB" id="A8LLG3"/>
<dbReference type="OrthoDB" id="7873666at2"/>
<evidence type="ECO:0000313" key="1">
    <source>
        <dbReference type="EMBL" id="ABV91973.1"/>
    </source>
</evidence>
<dbReference type="SUPFAM" id="SSF53335">
    <property type="entry name" value="S-adenosyl-L-methionine-dependent methyltransferases"/>
    <property type="match status" value="1"/>
</dbReference>
<organism evidence="1 2">
    <name type="scientific">Dinoroseobacter shibae (strain DSM 16493 / NCIMB 14021 / DFL 12)</name>
    <dbReference type="NCBI Taxonomy" id="398580"/>
    <lineage>
        <taxon>Bacteria</taxon>
        <taxon>Pseudomonadati</taxon>
        <taxon>Pseudomonadota</taxon>
        <taxon>Alphaproteobacteria</taxon>
        <taxon>Rhodobacterales</taxon>
        <taxon>Roseobacteraceae</taxon>
        <taxon>Dinoroseobacter</taxon>
    </lineage>
</organism>
<dbReference type="eggNOG" id="COG0297">
    <property type="taxonomic scope" value="Bacteria"/>
</dbReference>
<name>A8LLG3_DINSH</name>
<dbReference type="EMBL" id="CP000830">
    <property type="protein sequence ID" value="ABV91973.1"/>
    <property type="molecule type" value="Genomic_DNA"/>
</dbReference>
<evidence type="ECO:0000313" key="2">
    <source>
        <dbReference type="Proteomes" id="UP000006833"/>
    </source>
</evidence>
<protein>
    <recommendedName>
        <fullName evidence="3">Methyltransferase</fullName>
    </recommendedName>
</protein>
<dbReference type="InterPro" id="IPR029063">
    <property type="entry name" value="SAM-dependent_MTases_sf"/>
</dbReference>
<dbReference type="Proteomes" id="UP000006833">
    <property type="component" value="Chromosome"/>
</dbReference>
<proteinExistence type="predicted"/>
<dbReference type="STRING" id="398580.Dshi_0224"/>
<dbReference type="RefSeq" id="WP_012176906.1">
    <property type="nucleotide sequence ID" value="NC_009952.1"/>
</dbReference>
<dbReference type="Gene3D" id="3.40.50.150">
    <property type="entry name" value="Vaccinia Virus protein VP39"/>
    <property type="match status" value="1"/>
</dbReference>
<keyword evidence="2" id="KW-1185">Reference proteome</keyword>
<dbReference type="KEGG" id="dsh:Dshi_0224"/>
<sequence>MTTPATGPRLSVPAPFRDAPWQADALRAAEAEIAVPTMLAPEERQFYYWAARDWARGEGALVDLGAFAGGSTARLAAGAAAAGHGAVIHAYDRFTAKEQTKANVLYAAGVPPFEGRDILPLAQEFLAPWAAQTRFHVGHIPDLGWPGGRIELLAVDAAKIATTTDLIAAAFLPHLIPGRSLVIQQDFLHWSQPWLPAQMWRLRDHLRPVAFARRDTVAFLCTAPITPEALEGARIAEATDMELIEDIRAIRETLPEDWDLTRRLRRTIAALRANPGERIAWKMRPAPPPGS</sequence>